<feature type="domain" description="DUF5643" evidence="4">
    <location>
        <begin position="264"/>
        <end position="383"/>
    </location>
</feature>
<keyword evidence="6" id="KW-1185">Reference proteome</keyword>
<proteinExistence type="predicted"/>
<keyword evidence="2" id="KW-0472">Membrane</keyword>
<evidence type="ECO:0000313" key="6">
    <source>
        <dbReference type="Proteomes" id="UP000029500"/>
    </source>
</evidence>
<evidence type="ECO:0000256" key="2">
    <source>
        <dbReference type="SAM" id="Phobius"/>
    </source>
</evidence>
<evidence type="ECO:0000256" key="1">
    <source>
        <dbReference type="SAM" id="MobiDB-lite"/>
    </source>
</evidence>
<evidence type="ECO:0008006" key="7">
    <source>
        <dbReference type="Google" id="ProtNLM"/>
    </source>
</evidence>
<organism evidence="5 6">
    <name type="scientific">Paenibacillus graminis</name>
    <dbReference type="NCBI Taxonomy" id="189425"/>
    <lineage>
        <taxon>Bacteria</taxon>
        <taxon>Bacillati</taxon>
        <taxon>Bacillota</taxon>
        <taxon>Bacilli</taxon>
        <taxon>Bacillales</taxon>
        <taxon>Paenibacillaceae</taxon>
        <taxon>Paenibacillus</taxon>
    </lineage>
</organism>
<dbReference type="InterPro" id="IPR025436">
    <property type="entry name" value="DUF4179"/>
</dbReference>
<feature type="compositionally biased region" description="Basic and acidic residues" evidence="1">
    <location>
        <begin position="11"/>
        <end position="23"/>
    </location>
</feature>
<dbReference type="AlphaFoldDB" id="A0A089ND09"/>
<evidence type="ECO:0000259" key="3">
    <source>
        <dbReference type="Pfam" id="PF13786"/>
    </source>
</evidence>
<dbReference type="HOGENOM" id="CLU_056165_0_0_9"/>
<gene>
    <name evidence="5" type="ORF">PGRAT_03725</name>
</gene>
<dbReference type="STRING" id="189425.PGRAT_03725"/>
<keyword evidence="2" id="KW-1133">Transmembrane helix</keyword>
<dbReference type="Pfam" id="PF18705">
    <property type="entry name" value="DUF5643"/>
    <property type="match status" value="1"/>
</dbReference>
<protein>
    <recommendedName>
        <fullName evidence="7">Tat pathway signal protein</fullName>
    </recommendedName>
</protein>
<dbReference type="eggNOG" id="ENOG502ZCEG">
    <property type="taxonomic scope" value="Bacteria"/>
</dbReference>
<evidence type="ECO:0000259" key="4">
    <source>
        <dbReference type="Pfam" id="PF18705"/>
    </source>
</evidence>
<feature type="region of interest" description="Disordered" evidence="1">
    <location>
        <begin position="1"/>
        <end position="23"/>
    </location>
</feature>
<feature type="domain" description="DUF4179" evidence="3">
    <location>
        <begin position="58"/>
        <end position="145"/>
    </location>
</feature>
<dbReference type="Gene3D" id="2.60.40.1630">
    <property type="entry name" value="bacillus anthracis domain"/>
    <property type="match status" value="1"/>
</dbReference>
<evidence type="ECO:0000313" key="5">
    <source>
        <dbReference type="EMBL" id="AIQ66849.1"/>
    </source>
</evidence>
<sequence>MEKWQNPTDSQKTEDIRQALRDHKMPVDSYSSQIMKRIGELDVEKRKSTKRGSNVLKKTLFAASSAAALGAGIIGTGFVSPVMADTLKQIPIVGNVFKIVEDKGLKAAADKGLSTVPNQSVTHDGVTLKITNAYYDGSRLALAFEREGIDNEEMLGKITIEPIKFDPAVKEKHANTILDQSVKGLLGLPIVKLPDGKEISYGSGSTGDVKGQKNTLLYDLRNLNNTAAFGDEFVLSVSVPVTQVAEPFEFKVPLKKVTEGIVRLDLNQTKTTGEFSYTIKKLELTPATSRLVVDQEGKIPSSPKPAAGYSVSEMFYELSDDQGTAFTSSGSFLLPAIVYPIVDRDFDPFPQGTKKITVKPFTYSIDHNLEPLMDAEGNKVKTYYPELEQTIQIPQKNNK</sequence>
<reference evidence="5 6" key="1">
    <citation type="submission" date="2014-08" db="EMBL/GenBank/DDBJ databases">
        <title>Comparative genomics of the Paenibacillus odorifer group.</title>
        <authorList>
            <person name="den Bakker H.C."/>
            <person name="Tsai Y.-C."/>
            <person name="Martin N."/>
            <person name="Korlach J."/>
            <person name="Wiedmann M."/>
        </authorList>
    </citation>
    <scope>NUCLEOTIDE SEQUENCE [LARGE SCALE GENOMIC DNA]</scope>
    <source>
        <strain evidence="5 6">DSM 15220</strain>
    </source>
</reference>
<dbReference type="Pfam" id="PF13786">
    <property type="entry name" value="DUF4179"/>
    <property type="match status" value="1"/>
</dbReference>
<dbReference type="Proteomes" id="UP000029500">
    <property type="component" value="Chromosome"/>
</dbReference>
<dbReference type="EMBL" id="CP009287">
    <property type="protein sequence ID" value="AIQ66849.1"/>
    <property type="molecule type" value="Genomic_DNA"/>
</dbReference>
<keyword evidence="2" id="KW-0812">Transmembrane</keyword>
<name>A0A089ND09_9BACL</name>
<dbReference type="InterPro" id="IPR040680">
    <property type="entry name" value="DUF5643"/>
</dbReference>
<feature type="compositionally biased region" description="Polar residues" evidence="1">
    <location>
        <begin position="1"/>
        <end position="10"/>
    </location>
</feature>
<dbReference type="KEGG" id="pgm:PGRAT_03725"/>
<dbReference type="RefSeq" id="WP_025708277.1">
    <property type="nucleotide sequence ID" value="NZ_CP009287.1"/>
</dbReference>
<feature type="transmembrane region" description="Helical" evidence="2">
    <location>
        <begin position="60"/>
        <end position="83"/>
    </location>
</feature>
<accession>A0A089ND09</accession>